<feature type="region of interest" description="Disordered" evidence="1">
    <location>
        <begin position="1"/>
        <end position="28"/>
    </location>
</feature>
<keyword evidence="3" id="KW-1185">Reference proteome</keyword>
<organism evidence="2 3">
    <name type="scientific">Byssothecium circinans</name>
    <dbReference type="NCBI Taxonomy" id="147558"/>
    <lineage>
        <taxon>Eukaryota</taxon>
        <taxon>Fungi</taxon>
        <taxon>Dikarya</taxon>
        <taxon>Ascomycota</taxon>
        <taxon>Pezizomycotina</taxon>
        <taxon>Dothideomycetes</taxon>
        <taxon>Pleosporomycetidae</taxon>
        <taxon>Pleosporales</taxon>
        <taxon>Massarineae</taxon>
        <taxon>Massarinaceae</taxon>
        <taxon>Byssothecium</taxon>
    </lineage>
</organism>
<dbReference type="Proteomes" id="UP000800035">
    <property type="component" value="Unassembled WGS sequence"/>
</dbReference>
<evidence type="ECO:0000256" key="1">
    <source>
        <dbReference type="SAM" id="MobiDB-lite"/>
    </source>
</evidence>
<name>A0A6A5TSM0_9PLEO</name>
<sequence>MSTAPRTTSTSSSSSSTPTLTPPQHSNQSSYFSLKAVLKKPFQGWSKEALWAREGLDDDYNFPHVKRRGDGLPELNVKKA</sequence>
<dbReference type="OrthoDB" id="3794676at2759"/>
<evidence type="ECO:0000313" key="3">
    <source>
        <dbReference type="Proteomes" id="UP000800035"/>
    </source>
</evidence>
<reference evidence="2" key="1">
    <citation type="journal article" date="2020" name="Stud. Mycol.">
        <title>101 Dothideomycetes genomes: a test case for predicting lifestyles and emergence of pathogens.</title>
        <authorList>
            <person name="Haridas S."/>
            <person name="Albert R."/>
            <person name="Binder M."/>
            <person name="Bloem J."/>
            <person name="Labutti K."/>
            <person name="Salamov A."/>
            <person name="Andreopoulos B."/>
            <person name="Baker S."/>
            <person name="Barry K."/>
            <person name="Bills G."/>
            <person name="Bluhm B."/>
            <person name="Cannon C."/>
            <person name="Castanera R."/>
            <person name="Culley D."/>
            <person name="Daum C."/>
            <person name="Ezra D."/>
            <person name="Gonzalez J."/>
            <person name="Henrissat B."/>
            <person name="Kuo A."/>
            <person name="Liang C."/>
            <person name="Lipzen A."/>
            <person name="Lutzoni F."/>
            <person name="Magnuson J."/>
            <person name="Mondo S."/>
            <person name="Nolan M."/>
            <person name="Ohm R."/>
            <person name="Pangilinan J."/>
            <person name="Park H.-J."/>
            <person name="Ramirez L."/>
            <person name="Alfaro M."/>
            <person name="Sun H."/>
            <person name="Tritt A."/>
            <person name="Yoshinaga Y."/>
            <person name="Zwiers L.-H."/>
            <person name="Turgeon B."/>
            <person name="Goodwin S."/>
            <person name="Spatafora J."/>
            <person name="Crous P."/>
            <person name="Grigoriev I."/>
        </authorList>
    </citation>
    <scope>NUCLEOTIDE SEQUENCE</scope>
    <source>
        <strain evidence="2">CBS 675.92</strain>
    </source>
</reference>
<gene>
    <name evidence="2" type="ORF">CC80DRAFT_493507</name>
</gene>
<feature type="region of interest" description="Disordered" evidence="1">
    <location>
        <begin position="60"/>
        <end position="80"/>
    </location>
</feature>
<evidence type="ECO:0000313" key="2">
    <source>
        <dbReference type="EMBL" id="KAF1954719.1"/>
    </source>
</evidence>
<accession>A0A6A5TSM0</accession>
<protein>
    <submittedName>
        <fullName evidence="2">Uncharacterized protein</fullName>
    </submittedName>
</protein>
<proteinExistence type="predicted"/>
<dbReference type="EMBL" id="ML976997">
    <property type="protein sequence ID" value="KAF1954719.1"/>
    <property type="molecule type" value="Genomic_DNA"/>
</dbReference>
<feature type="compositionally biased region" description="Low complexity" evidence="1">
    <location>
        <begin position="1"/>
        <end position="23"/>
    </location>
</feature>
<dbReference type="AlphaFoldDB" id="A0A6A5TSM0"/>